<evidence type="ECO:0000313" key="2">
    <source>
        <dbReference type="EMBL" id="MBP2239518.1"/>
    </source>
</evidence>
<dbReference type="InterPro" id="IPR036628">
    <property type="entry name" value="Clp_N_dom_sf"/>
</dbReference>
<evidence type="ECO:0000313" key="3">
    <source>
        <dbReference type="Proteomes" id="UP001519293"/>
    </source>
</evidence>
<feature type="domain" description="N-acetyltransferase" evidence="1">
    <location>
        <begin position="163"/>
        <end position="285"/>
    </location>
</feature>
<name>A0ABS4R9E0_9BACI</name>
<evidence type="ECO:0000259" key="1">
    <source>
        <dbReference type="PROSITE" id="PS51186"/>
    </source>
</evidence>
<dbReference type="InterPro" id="IPR004176">
    <property type="entry name" value="Clp_R_N"/>
</dbReference>
<sequence>MEKLEYSSIHFTERMLRIMKIAENEAMEDKILLPIHLLIASLQEKTGVLGEIILKSDMDVSSLRTIVRKKMANSNLCVVSDRRFSIPVSKEVQDVFQEAIKFMKNYNQVFVNEGHLLKALLTTNTIDEYVSDEDKKVIKNLGTTARDMITHLGNDQFPQMDSTIVRKVNKKEYAIVEQFVESNFSFEWSQTIKEGFSLNDPHIYIAIADKEIIGFAAFDVYKGKKCYFGPMGVSNSNRKKGVGTMLLHHCLKEMKEIGYEYAIIGEAGPIEFYEKACHAVVISNF</sequence>
<dbReference type="SUPFAM" id="SSF55729">
    <property type="entry name" value="Acyl-CoA N-acyltransferases (Nat)"/>
    <property type="match status" value="1"/>
</dbReference>
<dbReference type="PROSITE" id="PS51186">
    <property type="entry name" value="GNAT"/>
    <property type="match status" value="1"/>
</dbReference>
<keyword evidence="3" id="KW-1185">Reference proteome</keyword>
<protein>
    <submittedName>
        <fullName evidence="2">N-acetylglutamate synthase-like GNAT family acetyltransferase</fullName>
    </submittedName>
</protein>
<gene>
    <name evidence="2" type="ORF">J2Z40_000071</name>
</gene>
<accession>A0ABS4R9E0</accession>
<dbReference type="InterPro" id="IPR016181">
    <property type="entry name" value="Acyl_CoA_acyltransferase"/>
</dbReference>
<dbReference type="Gene3D" id="3.40.630.30">
    <property type="match status" value="1"/>
</dbReference>
<dbReference type="Pfam" id="PF02861">
    <property type="entry name" value="Clp_N"/>
    <property type="match status" value="1"/>
</dbReference>
<dbReference type="Gene3D" id="1.10.1780.10">
    <property type="entry name" value="Clp, N-terminal domain"/>
    <property type="match status" value="1"/>
</dbReference>
<organism evidence="2 3">
    <name type="scientific">Cytobacillus eiseniae</name>
    <dbReference type="NCBI Taxonomy" id="762947"/>
    <lineage>
        <taxon>Bacteria</taxon>
        <taxon>Bacillati</taxon>
        <taxon>Bacillota</taxon>
        <taxon>Bacilli</taxon>
        <taxon>Bacillales</taxon>
        <taxon>Bacillaceae</taxon>
        <taxon>Cytobacillus</taxon>
    </lineage>
</organism>
<dbReference type="RefSeq" id="WP_342590305.1">
    <property type="nucleotide sequence ID" value="NZ_JAGIKZ010000001.1"/>
</dbReference>
<dbReference type="SUPFAM" id="SSF81923">
    <property type="entry name" value="Double Clp-N motif"/>
    <property type="match status" value="1"/>
</dbReference>
<reference evidence="2 3" key="1">
    <citation type="submission" date="2021-03" db="EMBL/GenBank/DDBJ databases">
        <title>Genomic Encyclopedia of Type Strains, Phase IV (KMG-IV): sequencing the most valuable type-strain genomes for metagenomic binning, comparative biology and taxonomic classification.</title>
        <authorList>
            <person name="Goeker M."/>
        </authorList>
    </citation>
    <scope>NUCLEOTIDE SEQUENCE [LARGE SCALE GENOMIC DNA]</scope>
    <source>
        <strain evidence="2 3">DSM 26675</strain>
    </source>
</reference>
<dbReference type="Pfam" id="PF00583">
    <property type="entry name" value="Acetyltransf_1"/>
    <property type="match status" value="1"/>
</dbReference>
<dbReference type="CDD" id="cd04301">
    <property type="entry name" value="NAT_SF"/>
    <property type="match status" value="1"/>
</dbReference>
<dbReference type="Proteomes" id="UP001519293">
    <property type="component" value="Unassembled WGS sequence"/>
</dbReference>
<dbReference type="EMBL" id="JAGIKZ010000001">
    <property type="protein sequence ID" value="MBP2239518.1"/>
    <property type="molecule type" value="Genomic_DNA"/>
</dbReference>
<dbReference type="InterPro" id="IPR000182">
    <property type="entry name" value="GNAT_dom"/>
</dbReference>
<comment type="caution">
    <text evidence="2">The sequence shown here is derived from an EMBL/GenBank/DDBJ whole genome shotgun (WGS) entry which is preliminary data.</text>
</comment>
<proteinExistence type="predicted"/>